<name>A0ABU0RQL1_9ACTN</name>
<comment type="caution">
    <text evidence="2">The sequence shown here is derived from an EMBL/GenBank/DDBJ whole genome shotgun (WGS) entry which is preliminary data.</text>
</comment>
<keyword evidence="3" id="KW-1185">Reference proteome</keyword>
<dbReference type="RefSeq" id="WP_307627902.1">
    <property type="nucleotide sequence ID" value="NZ_JAUSZS010000004.1"/>
</dbReference>
<keyword evidence="2" id="KW-0547">Nucleotide-binding</keyword>
<proteinExistence type="predicted"/>
<accession>A0ABU0RQL1</accession>
<dbReference type="PANTHER" id="PTHR48079:SF6">
    <property type="entry name" value="NAD(P)-BINDING DOMAIN-CONTAINING PROTEIN-RELATED"/>
    <property type="match status" value="1"/>
</dbReference>
<dbReference type="InterPro" id="IPR036291">
    <property type="entry name" value="NAD(P)-bd_dom_sf"/>
</dbReference>
<dbReference type="PANTHER" id="PTHR48079">
    <property type="entry name" value="PROTEIN YEEZ"/>
    <property type="match status" value="1"/>
</dbReference>
<dbReference type="InterPro" id="IPR051783">
    <property type="entry name" value="NAD(P)-dependent_oxidoreduct"/>
</dbReference>
<evidence type="ECO:0000313" key="3">
    <source>
        <dbReference type="Proteomes" id="UP001223072"/>
    </source>
</evidence>
<organism evidence="2 3">
    <name type="scientific">Streptomyces turgidiscabies</name>
    <dbReference type="NCBI Taxonomy" id="85558"/>
    <lineage>
        <taxon>Bacteria</taxon>
        <taxon>Bacillati</taxon>
        <taxon>Actinomycetota</taxon>
        <taxon>Actinomycetes</taxon>
        <taxon>Kitasatosporales</taxon>
        <taxon>Streptomycetaceae</taxon>
        <taxon>Streptomyces</taxon>
    </lineage>
</organism>
<keyword evidence="2" id="KW-0560">Oxidoreductase</keyword>
<gene>
    <name evidence="2" type="ORF">QFZ49_004210</name>
</gene>
<dbReference type="SUPFAM" id="SSF51735">
    <property type="entry name" value="NAD(P)-binding Rossmann-fold domains"/>
    <property type="match status" value="1"/>
</dbReference>
<dbReference type="EC" id="1.1.1.412" evidence="2"/>
<sequence length="309" mass="31889">MRILVAGATGVVGHPLVGALRARGHQVSALVREESRDRAPEADAIVVADVLDREALLAAVAEARPDVVVHQLTALRLMFDNPPEAFGQTARLRTEGTANLVAAARAAGARRLVAQSIAFASAPTGDTVVDEDAPLYVDAPDAGWAATVGAVAELEAQILGAAPELSGVVLRYGSLYGPGTAYARTGGGTAQYVLAGQFPLPGDGAGVTSFLHVDDAVGAAVAAVESEATGTFHITDDEPAPAAQWLPHYARALDAPAPPTIPAAMAPELLGWYMTHQLTAAAGASNARARTQLGWKPLRPSWREGLGHE</sequence>
<evidence type="ECO:0000313" key="2">
    <source>
        <dbReference type="EMBL" id="MDQ0934270.1"/>
    </source>
</evidence>
<dbReference type="InterPro" id="IPR001509">
    <property type="entry name" value="Epimerase_deHydtase"/>
</dbReference>
<dbReference type="Gene3D" id="3.40.50.720">
    <property type="entry name" value="NAD(P)-binding Rossmann-like Domain"/>
    <property type="match status" value="1"/>
</dbReference>
<protein>
    <submittedName>
        <fullName evidence="2">Nucleoside-diphosphate-sugar epimerase</fullName>
        <ecNumber evidence="2">1.1.1.412</ecNumber>
    </submittedName>
</protein>
<reference evidence="2 3" key="1">
    <citation type="submission" date="2023-07" db="EMBL/GenBank/DDBJ databases">
        <title>Comparative genomics of wheat-associated soil bacteria to identify genetic determinants of phenazine resistance.</title>
        <authorList>
            <person name="Mouncey N."/>
        </authorList>
    </citation>
    <scope>NUCLEOTIDE SEQUENCE [LARGE SCALE GENOMIC DNA]</scope>
    <source>
        <strain evidence="2 3">W2I16</strain>
    </source>
</reference>
<keyword evidence="2" id="KW-0067">ATP-binding</keyword>
<evidence type="ECO:0000259" key="1">
    <source>
        <dbReference type="Pfam" id="PF01370"/>
    </source>
</evidence>
<dbReference type="EMBL" id="JAUSZS010000004">
    <property type="protein sequence ID" value="MDQ0934270.1"/>
    <property type="molecule type" value="Genomic_DNA"/>
</dbReference>
<dbReference type="GO" id="GO:0016491">
    <property type="term" value="F:oxidoreductase activity"/>
    <property type="evidence" value="ECO:0007669"/>
    <property type="project" value="UniProtKB-KW"/>
</dbReference>
<dbReference type="GO" id="GO:0005524">
    <property type="term" value="F:ATP binding"/>
    <property type="evidence" value="ECO:0007669"/>
    <property type="project" value="UniProtKB-KW"/>
</dbReference>
<feature type="domain" description="NAD-dependent epimerase/dehydratase" evidence="1">
    <location>
        <begin position="3"/>
        <end position="228"/>
    </location>
</feature>
<dbReference type="Pfam" id="PF01370">
    <property type="entry name" value="Epimerase"/>
    <property type="match status" value="1"/>
</dbReference>
<dbReference type="Proteomes" id="UP001223072">
    <property type="component" value="Unassembled WGS sequence"/>
</dbReference>